<organism evidence="1">
    <name type="scientific">Trichuris suis</name>
    <name type="common">pig whipworm</name>
    <dbReference type="NCBI Taxonomy" id="68888"/>
    <lineage>
        <taxon>Eukaryota</taxon>
        <taxon>Metazoa</taxon>
        <taxon>Ecdysozoa</taxon>
        <taxon>Nematoda</taxon>
        <taxon>Enoplea</taxon>
        <taxon>Dorylaimia</taxon>
        <taxon>Trichinellida</taxon>
        <taxon>Trichuridae</taxon>
        <taxon>Trichuris</taxon>
    </lineage>
</organism>
<sequence>MWSLLERRNKEGNGIRRSILDSYLAEFTWRRKFGKDDGAFHNILQEIAAVFSSRPTDGRFHASMFPVLITIDAYAPFLSNEATSGNMVIACGVNVNRKYIYFGADISNCARCRRKTKIILT</sequence>
<reference evidence="1" key="1">
    <citation type="journal article" date="2014" name="Nat. Genet.">
        <title>Genome and transcriptome of the porcine whipworm Trichuris suis.</title>
        <authorList>
            <person name="Jex A.R."/>
            <person name="Nejsum P."/>
            <person name="Schwarz E.M."/>
            <person name="Hu L."/>
            <person name="Young N.D."/>
            <person name="Hall R.S."/>
            <person name="Korhonen P.K."/>
            <person name="Liao S."/>
            <person name="Thamsborg S."/>
            <person name="Xia J."/>
            <person name="Xu P."/>
            <person name="Wang S."/>
            <person name="Scheerlinck J.P."/>
            <person name="Hofmann A."/>
            <person name="Sternberg P.W."/>
            <person name="Wang J."/>
            <person name="Gasser R.B."/>
        </authorList>
    </citation>
    <scope>NUCLEOTIDE SEQUENCE [LARGE SCALE GENOMIC DNA]</scope>
    <source>
        <strain evidence="1">DCEP-RM93F</strain>
    </source>
</reference>
<accession>A0A085NTR7</accession>
<dbReference type="AlphaFoldDB" id="A0A085NTR7"/>
<dbReference type="EMBL" id="KL367475">
    <property type="protein sequence ID" value="KFD72863.1"/>
    <property type="molecule type" value="Genomic_DNA"/>
</dbReference>
<proteinExistence type="predicted"/>
<dbReference type="Proteomes" id="UP000030758">
    <property type="component" value="Unassembled WGS sequence"/>
</dbReference>
<name>A0A085NTR7_9BILA</name>
<gene>
    <name evidence="1" type="ORF">M514_14767</name>
</gene>
<evidence type="ECO:0000313" key="1">
    <source>
        <dbReference type="EMBL" id="KFD72863.1"/>
    </source>
</evidence>
<protein>
    <submittedName>
        <fullName evidence="1">Uncharacterized protein</fullName>
    </submittedName>
</protein>